<accession>A0A7J8B788</accession>
<reference evidence="1 2" key="1">
    <citation type="journal article" date="2020" name="Nature">
        <title>Six reference-quality genomes reveal evolution of bat adaptations.</title>
        <authorList>
            <person name="Jebb D."/>
            <person name="Huang Z."/>
            <person name="Pippel M."/>
            <person name="Hughes G.M."/>
            <person name="Lavrichenko K."/>
            <person name="Devanna P."/>
            <person name="Winkler S."/>
            <person name="Jermiin L.S."/>
            <person name="Skirmuntt E.C."/>
            <person name="Katzourakis A."/>
            <person name="Burkitt-Gray L."/>
            <person name="Ray D.A."/>
            <person name="Sullivan K.A.M."/>
            <person name="Roscito J.G."/>
            <person name="Kirilenko B.M."/>
            <person name="Davalos L.M."/>
            <person name="Corthals A.P."/>
            <person name="Power M.L."/>
            <person name="Jones G."/>
            <person name="Ransome R.D."/>
            <person name="Dechmann D.K.N."/>
            <person name="Locatelli A.G."/>
            <person name="Puechmaille S.J."/>
            <person name="Fedrigo O."/>
            <person name="Jarvis E.D."/>
            <person name="Hiller M."/>
            <person name="Vernes S.C."/>
            <person name="Myers E.W."/>
            <person name="Teeling E.C."/>
        </authorList>
    </citation>
    <scope>NUCLEOTIDE SEQUENCE [LARGE SCALE GENOMIC DNA]</scope>
    <source>
        <strain evidence="1">MPipKuh1</strain>
        <tissue evidence="1">Flight muscle</tissue>
    </source>
</reference>
<keyword evidence="2" id="KW-1185">Reference proteome</keyword>
<name>A0A7J8B788_PIPKU</name>
<dbReference type="EMBL" id="JACAGB010000001">
    <property type="protein sequence ID" value="KAF6394345.1"/>
    <property type="molecule type" value="Genomic_DNA"/>
</dbReference>
<evidence type="ECO:0000313" key="2">
    <source>
        <dbReference type="Proteomes" id="UP000558488"/>
    </source>
</evidence>
<dbReference type="Proteomes" id="UP000558488">
    <property type="component" value="Unassembled WGS sequence"/>
</dbReference>
<proteinExistence type="predicted"/>
<organism evidence="1 2">
    <name type="scientific">Pipistrellus kuhlii</name>
    <name type="common">Kuhl's pipistrelle</name>
    <dbReference type="NCBI Taxonomy" id="59472"/>
    <lineage>
        <taxon>Eukaryota</taxon>
        <taxon>Metazoa</taxon>
        <taxon>Chordata</taxon>
        <taxon>Craniata</taxon>
        <taxon>Vertebrata</taxon>
        <taxon>Euteleostomi</taxon>
        <taxon>Mammalia</taxon>
        <taxon>Eutheria</taxon>
        <taxon>Laurasiatheria</taxon>
        <taxon>Chiroptera</taxon>
        <taxon>Yangochiroptera</taxon>
        <taxon>Vespertilionidae</taxon>
        <taxon>Pipistrellus</taxon>
    </lineage>
</organism>
<protein>
    <submittedName>
        <fullName evidence="1">Zinc finger MYND-type containing 11</fullName>
    </submittedName>
</protein>
<dbReference type="AlphaFoldDB" id="A0A7J8B788"/>
<gene>
    <name evidence="1" type="ORF">mPipKuh1_019154</name>
</gene>
<comment type="caution">
    <text evidence="1">The sequence shown here is derived from an EMBL/GenBank/DDBJ whole genome shotgun (WGS) entry which is preliminary data.</text>
</comment>
<sequence length="56" mass="6403">MSIGCMLNAVWVGKRLVMSWNCISVSFVKEDFGSLRMRTVERRRQNLVSPLPAMSN</sequence>
<evidence type="ECO:0000313" key="1">
    <source>
        <dbReference type="EMBL" id="KAF6394345.1"/>
    </source>
</evidence>